<feature type="region of interest" description="Disordered" evidence="1">
    <location>
        <begin position="256"/>
        <end position="294"/>
    </location>
</feature>
<evidence type="ECO:0000256" key="1">
    <source>
        <dbReference type="SAM" id="MobiDB-lite"/>
    </source>
</evidence>
<accession>A0ABR2SZD1</accession>
<name>A0ABR2SZD1_9ROSI</name>
<evidence type="ECO:0008006" key="4">
    <source>
        <dbReference type="Google" id="ProtNLM"/>
    </source>
</evidence>
<sequence>MSQSIDKPPYFNGAHYSHWKNRMMIFVQSVDYLLWDVIEDGPTIPMKRVGELQVPKERHEWSAQERKQVQLNAKAMHILLCTLGPEEFAKVSSCDNAKEIWDKLEVVHEGTNEVKETKIGLLNLNYEDIKAMFNRFSIIVNELKGFGEAIPEDKLVRKLIYSLSESWDSKKTAIIEAKNLKELKLDELIGSLFTHELMSKPLIRDKEKKIKEQGINVNVIALKSSKMLQEDSSEEESEEEDEEMEYLIKNFTRFMNSEKEKSKHESKKKKMKEPQRVQSSKKRGSSSKKAYVAT</sequence>
<reference evidence="2 3" key="1">
    <citation type="journal article" date="2024" name="G3 (Bethesda)">
        <title>Genome assembly of Hibiscus sabdariffa L. provides insights into metabolisms of medicinal natural products.</title>
        <authorList>
            <person name="Kim T."/>
        </authorList>
    </citation>
    <scope>NUCLEOTIDE SEQUENCE [LARGE SCALE GENOMIC DNA]</scope>
    <source>
        <strain evidence="2">TK-2024</strain>
        <tissue evidence="2">Old leaves</tissue>
    </source>
</reference>
<proteinExistence type="predicted"/>
<dbReference type="EMBL" id="JBBPBN010000010">
    <property type="protein sequence ID" value="KAK9030482.1"/>
    <property type="molecule type" value="Genomic_DNA"/>
</dbReference>
<gene>
    <name evidence="2" type="ORF">V6N11_031908</name>
</gene>
<protein>
    <recommendedName>
        <fullName evidence="4">DUF4219 domain-containing protein</fullName>
    </recommendedName>
</protein>
<dbReference type="PANTHER" id="PTHR34676:SF8">
    <property type="entry name" value="TRANSMEMBRANE PROTEIN"/>
    <property type="match status" value="1"/>
</dbReference>
<dbReference type="Proteomes" id="UP001396334">
    <property type="component" value="Unassembled WGS sequence"/>
</dbReference>
<comment type="caution">
    <text evidence="2">The sequence shown here is derived from an EMBL/GenBank/DDBJ whole genome shotgun (WGS) entry which is preliminary data.</text>
</comment>
<keyword evidence="3" id="KW-1185">Reference proteome</keyword>
<dbReference type="PANTHER" id="PTHR34676">
    <property type="entry name" value="DUF4219 DOMAIN-CONTAINING PROTEIN-RELATED"/>
    <property type="match status" value="1"/>
</dbReference>
<organism evidence="2 3">
    <name type="scientific">Hibiscus sabdariffa</name>
    <name type="common">roselle</name>
    <dbReference type="NCBI Taxonomy" id="183260"/>
    <lineage>
        <taxon>Eukaryota</taxon>
        <taxon>Viridiplantae</taxon>
        <taxon>Streptophyta</taxon>
        <taxon>Embryophyta</taxon>
        <taxon>Tracheophyta</taxon>
        <taxon>Spermatophyta</taxon>
        <taxon>Magnoliopsida</taxon>
        <taxon>eudicotyledons</taxon>
        <taxon>Gunneridae</taxon>
        <taxon>Pentapetalae</taxon>
        <taxon>rosids</taxon>
        <taxon>malvids</taxon>
        <taxon>Malvales</taxon>
        <taxon>Malvaceae</taxon>
        <taxon>Malvoideae</taxon>
        <taxon>Hibiscus</taxon>
    </lineage>
</organism>
<evidence type="ECO:0000313" key="2">
    <source>
        <dbReference type="EMBL" id="KAK9030482.1"/>
    </source>
</evidence>
<evidence type="ECO:0000313" key="3">
    <source>
        <dbReference type="Proteomes" id="UP001396334"/>
    </source>
</evidence>
<dbReference type="Pfam" id="PF14223">
    <property type="entry name" value="Retrotran_gag_2"/>
    <property type="match status" value="1"/>
</dbReference>